<dbReference type="InParanoid" id="A0A6P8ZYN3"/>
<feature type="chain" id="PRO_5027968580" evidence="1">
    <location>
        <begin position="20"/>
        <end position="318"/>
    </location>
</feature>
<organism evidence="3">
    <name type="scientific">Thrips palmi</name>
    <name type="common">Melon thrips</name>
    <dbReference type="NCBI Taxonomy" id="161013"/>
    <lineage>
        <taxon>Eukaryota</taxon>
        <taxon>Metazoa</taxon>
        <taxon>Ecdysozoa</taxon>
        <taxon>Arthropoda</taxon>
        <taxon>Hexapoda</taxon>
        <taxon>Insecta</taxon>
        <taxon>Pterygota</taxon>
        <taxon>Neoptera</taxon>
        <taxon>Paraneoptera</taxon>
        <taxon>Thysanoptera</taxon>
        <taxon>Terebrantia</taxon>
        <taxon>Thripoidea</taxon>
        <taxon>Thripidae</taxon>
        <taxon>Thrips</taxon>
    </lineage>
</organism>
<accession>A0A6P8ZYN3</accession>
<dbReference type="Gene3D" id="3.15.10.30">
    <property type="entry name" value="Haemolymph juvenile hormone binding protein"/>
    <property type="match status" value="1"/>
</dbReference>
<feature type="signal peptide" evidence="1">
    <location>
        <begin position="1"/>
        <end position="19"/>
    </location>
</feature>
<dbReference type="RefSeq" id="XP_034250558.1">
    <property type="nucleotide sequence ID" value="XM_034394667.1"/>
</dbReference>
<dbReference type="SMART" id="SM00700">
    <property type="entry name" value="JHBP"/>
    <property type="match status" value="1"/>
</dbReference>
<dbReference type="InterPro" id="IPR038606">
    <property type="entry name" value="To_sf"/>
</dbReference>
<sequence length="318" mass="34764">MRHSLLLATLAVLAVGGQAAQPMTQKEALELFFGGASARQKFDQALESVMALGVPGIGPLMGQWRGRGAQGAQAKSATSGLVRAPWETAVVQRHVQRVLEDSIDQLVEQVRRLIEAAAEPLKIERIDLTQSNPLFNSKGEITQVSVSQLSTFNILDRDVDVPTVSAKLTVDFEKLDVHGMYNVDATASDQLHIFGDGRFDIRLYRPTVEVSVRLGYENEYFSVEELSIYVKLEKLKVVMSNFLGGGEVGDLVCGIVSDVGPAFLDMYREEVNQALSMTIKETANALLNKLPINKIIDWIMGGGGGDDDDDDDYDDSSD</sequence>
<dbReference type="PANTHER" id="PTHR11008">
    <property type="entry name" value="PROTEIN TAKEOUT-LIKE PROTEIN"/>
    <property type="match status" value="1"/>
</dbReference>
<dbReference type="Proteomes" id="UP000515158">
    <property type="component" value="Unplaced"/>
</dbReference>
<dbReference type="KEGG" id="tpal:117650988"/>
<dbReference type="PANTHER" id="PTHR11008:SF9">
    <property type="entry name" value="PROTEIN TAKEOUT-LIKE PROTEIN"/>
    <property type="match status" value="1"/>
</dbReference>
<protein>
    <submittedName>
        <fullName evidence="3">Uncharacterized protein LOC117650988</fullName>
    </submittedName>
</protein>
<gene>
    <name evidence="3" type="primary">LOC117650988</name>
</gene>
<dbReference type="OrthoDB" id="6370791at2759"/>
<name>A0A6P8ZYN3_THRPL</name>
<keyword evidence="1" id="KW-0732">Signal</keyword>
<dbReference type="Pfam" id="PF06585">
    <property type="entry name" value="JHBP"/>
    <property type="match status" value="1"/>
</dbReference>
<keyword evidence="2" id="KW-1185">Reference proteome</keyword>
<dbReference type="AlphaFoldDB" id="A0A6P8ZYN3"/>
<dbReference type="InterPro" id="IPR010562">
    <property type="entry name" value="Haemolymph_juvenile_hormone-bd"/>
</dbReference>
<proteinExistence type="predicted"/>
<dbReference type="GeneID" id="117650988"/>
<evidence type="ECO:0000313" key="3">
    <source>
        <dbReference type="RefSeq" id="XP_034250558.1"/>
    </source>
</evidence>
<evidence type="ECO:0000313" key="2">
    <source>
        <dbReference type="Proteomes" id="UP000515158"/>
    </source>
</evidence>
<evidence type="ECO:0000256" key="1">
    <source>
        <dbReference type="SAM" id="SignalP"/>
    </source>
</evidence>
<reference evidence="3" key="1">
    <citation type="submission" date="2025-08" db="UniProtKB">
        <authorList>
            <consortium name="RefSeq"/>
        </authorList>
    </citation>
    <scope>IDENTIFICATION</scope>
    <source>
        <tissue evidence="3">Total insect</tissue>
    </source>
</reference>